<dbReference type="GO" id="GO:0006004">
    <property type="term" value="P:fucose metabolic process"/>
    <property type="evidence" value="ECO:0007669"/>
    <property type="project" value="InterPro"/>
</dbReference>
<feature type="signal peptide" evidence="7">
    <location>
        <begin position="1"/>
        <end position="23"/>
    </location>
</feature>
<proteinExistence type="inferred from homology"/>
<comment type="similarity">
    <text evidence="2">Belongs to the glycosyl hydrolase 29 family.</text>
</comment>
<dbReference type="Pfam" id="PF01120">
    <property type="entry name" value="Alpha_L_fucos"/>
    <property type="match status" value="1"/>
</dbReference>
<dbReference type="GO" id="GO:0016139">
    <property type="term" value="P:glycoside catabolic process"/>
    <property type="evidence" value="ECO:0007669"/>
    <property type="project" value="TreeGrafter"/>
</dbReference>
<dbReference type="InterPro" id="IPR031712">
    <property type="entry name" value="DUF5077"/>
</dbReference>
<dbReference type="EMBL" id="JAENII010000008">
    <property type="protein sequence ID" value="MBK1827648.1"/>
    <property type="molecule type" value="Genomic_DNA"/>
</dbReference>
<dbReference type="PRINTS" id="PR00741">
    <property type="entry name" value="GLHYDRLASE29"/>
</dbReference>
<evidence type="ECO:0000256" key="6">
    <source>
        <dbReference type="ARBA" id="ARBA00023295"/>
    </source>
</evidence>
<dbReference type="RefSeq" id="WP_200279403.1">
    <property type="nucleotide sequence ID" value="NZ_JAENII010000008.1"/>
</dbReference>
<dbReference type="InterPro" id="IPR013780">
    <property type="entry name" value="Glyco_hydro_b"/>
</dbReference>
<keyword evidence="5" id="KW-0378">Hydrolase</keyword>
<dbReference type="InterPro" id="IPR000933">
    <property type="entry name" value="Glyco_hydro_29"/>
</dbReference>
<name>A0A934RBL1_9BACT</name>
<dbReference type="InterPro" id="IPR017853">
    <property type="entry name" value="GH"/>
</dbReference>
<dbReference type="EC" id="3.2.1.51" evidence="3"/>
<sequence length="586" mass="65618">MKLSFASLLATAALVTGSTAPLAAEETPEVTETKQQQHDRMEWWHEAKFGMFIHWGIYSVVGGEYKGQKLPNSAEWMMCRGKVPIAEYSKYAEQFNPTKFDADTFVKMAKDAGMKYMVITAKHHDGFAMFDSVWGDYDVVDATPFGRDIMKELSRACNEQGLRFGFYYSQAQDWHHPGGFGNNWDKTIKRVSSDIYVNEKVIPEVKQLLTEYGPISILWWDTPRDMSAEAFENIYSLKSLQPGIITNDRLGKDYPGDHKTFERHIPDRGPVDQAWEVCMPISGSWGYKKGDEDFKSTSKLIRNLADIASKGGNYLLNVSPTGEGVVLPQAVERLKEIGDWMKINGDSIYGTTGSPFKKLDWGRCTKKEYAKGTTLYLHVFDWPENGELLVPGLKNPVKQAYLMADWKPLEFRQEESGTIISLPTDAPDPINSVITVQVSGTLEVEDTGLTQDKDGNLLLLAEDAYIHNNEGSTDAKLQDRGEEPDNIGYWNDKEATVEWDFKITQPGTFNIIAELASEADSRFVITAGESTINGTALSTGSYGTYRKHPVGTIEFPSAGDFTLKIKPDSKAWSPLNLRRVTLVPAK</sequence>
<dbReference type="InterPro" id="IPR016286">
    <property type="entry name" value="FUC_metazoa-typ"/>
</dbReference>
<comment type="caution">
    <text evidence="10">The sequence shown here is derived from an EMBL/GenBank/DDBJ whole genome shotgun (WGS) entry which is preliminary data.</text>
</comment>
<organism evidence="10 11">
    <name type="scientific">Haloferula rosea</name>
    <dbReference type="NCBI Taxonomy" id="490093"/>
    <lineage>
        <taxon>Bacteria</taxon>
        <taxon>Pseudomonadati</taxon>
        <taxon>Verrucomicrobiota</taxon>
        <taxon>Verrucomicrobiia</taxon>
        <taxon>Verrucomicrobiales</taxon>
        <taxon>Verrucomicrobiaceae</taxon>
        <taxon>Haloferula</taxon>
    </lineage>
</organism>
<protein>
    <recommendedName>
        <fullName evidence="3">alpha-L-fucosidase</fullName>
        <ecNumber evidence="3">3.2.1.51</ecNumber>
    </recommendedName>
</protein>
<keyword evidence="4 7" id="KW-0732">Signal</keyword>
<evidence type="ECO:0000256" key="5">
    <source>
        <dbReference type="ARBA" id="ARBA00022801"/>
    </source>
</evidence>
<evidence type="ECO:0000256" key="4">
    <source>
        <dbReference type="ARBA" id="ARBA00022729"/>
    </source>
</evidence>
<evidence type="ECO:0000256" key="1">
    <source>
        <dbReference type="ARBA" id="ARBA00004071"/>
    </source>
</evidence>
<evidence type="ECO:0000313" key="11">
    <source>
        <dbReference type="Proteomes" id="UP000658278"/>
    </source>
</evidence>
<dbReference type="AlphaFoldDB" id="A0A934RBL1"/>
<evidence type="ECO:0000256" key="2">
    <source>
        <dbReference type="ARBA" id="ARBA00007951"/>
    </source>
</evidence>
<feature type="domain" description="DUF5077" evidence="9">
    <location>
        <begin position="464"/>
        <end position="570"/>
    </location>
</feature>
<dbReference type="InterPro" id="IPR057739">
    <property type="entry name" value="Glyco_hydro_29_N"/>
</dbReference>
<evidence type="ECO:0000259" key="9">
    <source>
        <dbReference type="Pfam" id="PF16871"/>
    </source>
</evidence>
<gene>
    <name evidence="10" type="ORF">JIN81_11505</name>
</gene>
<feature type="domain" description="Glycoside hydrolase family 29 N-terminal" evidence="8">
    <location>
        <begin position="25"/>
        <end position="346"/>
    </location>
</feature>
<dbReference type="Proteomes" id="UP000658278">
    <property type="component" value="Unassembled WGS sequence"/>
</dbReference>
<evidence type="ECO:0000313" key="10">
    <source>
        <dbReference type="EMBL" id="MBK1827648.1"/>
    </source>
</evidence>
<dbReference type="Gene3D" id="3.20.20.80">
    <property type="entry name" value="Glycosidases"/>
    <property type="match status" value="1"/>
</dbReference>
<dbReference type="Pfam" id="PF16871">
    <property type="entry name" value="DUF5077"/>
    <property type="match status" value="1"/>
</dbReference>
<dbReference type="Gene3D" id="2.60.40.1180">
    <property type="entry name" value="Golgi alpha-mannosidase II"/>
    <property type="match status" value="1"/>
</dbReference>
<evidence type="ECO:0000259" key="8">
    <source>
        <dbReference type="Pfam" id="PF01120"/>
    </source>
</evidence>
<evidence type="ECO:0000256" key="7">
    <source>
        <dbReference type="SAM" id="SignalP"/>
    </source>
</evidence>
<dbReference type="PANTHER" id="PTHR10030">
    <property type="entry name" value="ALPHA-L-FUCOSIDASE"/>
    <property type="match status" value="1"/>
</dbReference>
<comment type="function">
    <text evidence="1">Alpha-L-fucosidase is responsible for hydrolyzing the alpha-1,6-linked fucose joined to the reducing-end N-acetylglucosamine of the carbohydrate moieties of glycoproteins.</text>
</comment>
<accession>A0A934RBL1</accession>
<dbReference type="SMART" id="SM00812">
    <property type="entry name" value="Alpha_L_fucos"/>
    <property type="match status" value="1"/>
</dbReference>
<keyword evidence="6" id="KW-0326">Glycosidase</keyword>
<evidence type="ECO:0000256" key="3">
    <source>
        <dbReference type="ARBA" id="ARBA00012662"/>
    </source>
</evidence>
<dbReference type="GO" id="GO:0004560">
    <property type="term" value="F:alpha-L-fucosidase activity"/>
    <property type="evidence" value="ECO:0007669"/>
    <property type="project" value="InterPro"/>
</dbReference>
<dbReference type="SUPFAM" id="SSF51445">
    <property type="entry name" value="(Trans)glycosidases"/>
    <property type="match status" value="1"/>
</dbReference>
<dbReference type="Gene3D" id="2.60.120.260">
    <property type="entry name" value="Galactose-binding domain-like"/>
    <property type="match status" value="1"/>
</dbReference>
<reference evidence="10" key="1">
    <citation type="submission" date="2021-01" db="EMBL/GenBank/DDBJ databases">
        <title>Modified the classification status of verrucomicrobia.</title>
        <authorList>
            <person name="Feng X."/>
        </authorList>
    </citation>
    <scope>NUCLEOTIDE SEQUENCE</scope>
    <source>
        <strain evidence="10">KCTC 22201</strain>
    </source>
</reference>
<keyword evidence="11" id="KW-1185">Reference proteome</keyword>
<dbReference type="PANTHER" id="PTHR10030:SF37">
    <property type="entry name" value="ALPHA-L-FUCOSIDASE-RELATED"/>
    <property type="match status" value="1"/>
</dbReference>
<feature type="chain" id="PRO_5037020699" description="alpha-L-fucosidase" evidence="7">
    <location>
        <begin position="24"/>
        <end position="586"/>
    </location>
</feature>
<dbReference type="GO" id="GO:0005764">
    <property type="term" value="C:lysosome"/>
    <property type="evidence" value="ECO:0007669"/>
    <property type="project" value="TreeGrafter"/>
</dbReference>